<evidence type="ECO:0000313" key="4">
    <source>
        <dbReference type="EMBL" id="OGD34305.1"/>
    </source>
</evidence>
<dbReference type="Gene3D" id="3.40.50.2300">
    <property type="match status" value="1"/>
</dbReference>
<dbReference type="AlphaFoldDB" id="A0A1F5BUK3"/>
<feature type="domain" description="Response regulatory" evidence="3">
    <location>
        <begin position="11"/>
        <end position="130"/>
    </location>
</feature>
<dbReference type="EMBL" id="MEYS01000001">
    <property type="protein sequence ID" value="OGD34305.1"/>
    <property type="molecule type" value="Genomic_DNA"/>
</dbReference>
<evidence type="ECO:0000256" key="2">
    <source>
        <dbReference type="PROSITE-ProRule" id="PRU00169"/>
    </source>
</evidence>
<dbReference type="SUPFAM" id="SSF52172">
    <property type="entry name" value="CheY-like"/>
    <property type="match status" value="1"/>
</dbReference>
<protein>
    <recommendedName>
        <fullName evidence="3">Response regulatory domain-containing protein</fullName>
    </recommendedName>
</protein>
<dbReference type="PANTHER" id="PTHR44591:SF3">
    <property type="entry name" value="RESPONSE REGULATORY DOMAIN-CONTAINING PROTEIN"/>
    <property type="match status" value="1"/>
</dbReference>
<dbReference type="Pfam" id="PF00072">
    <property type="entry name" value="Response_reg"/>
    <property type="match status" value="1"/>
</dbReference>
<dbReference type="Proteomes" id="UP000176650">
    <property type="component" value="Unassembled WGS sequence"/>
</dbReference>
<proteinExistence type="predicted"/>
<comment type="caution">
    <text evidence="4">The sequence shown here is derived from an EMBL/GenBank/DDBJ whole genome shotgun (WGS) entry which is preliminary data.</text>
</comment>
<dbReference type="InterPro" id="IPR011006">
    <property type="entry name" value="CheY-like_superfamily"/>
</dbReference>
<keyword evidence="1 2" id="KW-0597">Phosphoprotein</keyword>
<dbReference type="STRING" id="1797298.A2988_02130"/>
<dbReference type="InterPro" id="IPR050595">
    <property type="entry name" value="Bact_response_regulator"/>
</dbReference>
<dbReference type="SMART" id="SM00448">
    <property type="entry name" value="REC"/>
    <property type="match status" value="1"/>
</dbReference>
<dbReference type="PANTHER" id="PTHR44591">
    <property type="entry name" value="STRESS RESPONSE REGULATOR PROTEIN 1"/>
    <property type="match status" value="1"/>
</dbReference>
<evidence type="ECO:0000256" key="1">
    <source>
        <dbReference type="ARBA" id="ARBA00022553"/>
    </source>
</evidence>
<dbReference type="PROSITE" id="PS50110">
    <property type="entry name" value="RESPONSE_REGULATORY"/>
    <property type="match status" value="1"/>
</dbReference>
<reference evidence="4 5" key="1">
    <citation type="journal article" date="2016" name="Nat. Commun.">
        <title>Thousands of microbial genomes shed light on interconnected biogeochemical processes in an aquifer system.</title>
        <authorList>
            <person name="Anantharaman K."/>
            <person name="Brown C.T."/>
            <person name="Hug L.A."/>
            <person name="Sharon I."/>
            <person name="Castelle C.J."/>
            <person name="Probst A.J."/>
            <person name="Thomas B.C."/>
            <person name="Singh A."/>
            <person name="Wilkins M.J."/>
            <person name="Karaoz U."/>
            <person name="Brodie E.L."/>
            <person name="Williams K.H."/>
            <person name="Hubbard S.S."/>
            <person name="Banfield J.F."/>
        </authorList>
    </citation>
    <scope>NUCLEOTIDE SEQUENCE [LARGE SCALE GENOMIC DNA]</scope>
</reference>
<dbReference type="GO" id="GO:0000160">
    <property type="term" value="P:phosphorelay signal transduction system"/>
    <property type="evidence" value="ECO:0007669"/>
    <property type="project" value="InterPro"/>
</dbReference>
<evidence type="ECO:0000259" key="3">
    <source>
        <dbReference type="PROSITE" id="PS50110"/>
    </source>
</evidence>
<name>A0A1F5BUK3_9BACT</name>
<gene>
    <name evidence="4" type="ORF">A2988_02130</name>
</gene>
<sequence>MEKEEQGKNHLVLIVEDDQFINTAYSSKFKHEGITAEIATDGEAALARLGDAGKKLPSLILLDIMLPKKNGFEVLETVKGDPRMKKIPVLILSNLSQDADRVRGMELGASEYIVKSEQKIESLVTKVKRYLSEEKSSGELA</sequence>
<dbReference type="InterPro" id="IPR001789">
    <property type="entry name" value="Sig_transdc_resp-reg_receiver"/>
</dbReference>
<organism evidence="4 5">
    <name type="scientific">Candidatus Azambacteria bacterium RIFCSPLOWO2_01_FULL_46_25</name>
    <dbReference type="NCBI Taxonomy" id="1797298"/>
    <lineage>
        <taxon>Bacteria</taxon>
        <taxon>Candidatus Azamiibacteriota</taxon>
    </lineage>
</organism>
<evidence type="ECO:0000313" key="5">
    <source>
        <dbReference type="Proteomes" id="UP000176650"/>
    </source>
</evidence>
<accession>A0A1F5BUK3</accession>
<feature type="modified residue" description="4-aspartylphosphate" evidence="2">
    <location>
        <position position="63"/>
    </location>
</feature>